<evidence type="ECO:0000256" key="1">
    <source>
        <dbReference type="SAM" id="MobiDB-lite"/>
    </source>
</evidence>
<dbReference type="AlphaFoldDB" id="A0A1J1LM98"/>
<protein>
    <submittedName>
        <fullName evidence="2">Uncharacterized protein</fullName>
    </submittedName>
</protein>
<keyword evidence="3" id="KW-1185">Reference proteome</keyword>
<feature type="region of interest" description="Disordered" evidence="1">
    <location>
        <begin position="1"/>
        <end position="22"/>
    </location>
</feature>
<dbReference type="EMBL" id="CZDF01000157">
    <property type="protein sequence ID" value="CUR33334.1"/>
    <property type="molecule type" value="Genomic_DNA"/>
</dbReference>
<gene>
    <name evidence="2" type="ORF">PL9214510003</name>
</gene>
<dbReference type="OrthoDB" id="488115at2"/>
<dbReference type="STRING" id="671072.PL9214510003"/>
<organism evidence="2 3">
    <name type="scientific">Planktothrix tepida PCC 9214</name>
    <dbReference type="NCBI Taxonomy" id="671072"/>
    <lineage>
        <taxon>Bacteria</taxon>
        <taxon>Bacillati</taxon>
        <taxon>Cyanobacteriota</taxon>
        <taxon>Cyanophyceae</taxon>
        <taxon>Oscillatoriophycideae</taxon>
        <taxon>Oscillatoriales</taxon>
        <taxon>Microcoleaceae</taxon>
        <taxon>Planktothrix</taxon>
    </lineage>
</organism>
<reference evidence="3" key="1">
    <citation type="submission" date="2015-10" db="EMBL/GenBank/DDBJ databases">
        <authorList>
            <person name="Regsiter A."/>
            <person name="william w."/>
        </authorList>
    </citation>
    <scope>NUCLEOTIDE SEQUENCE [LARGE SCALE GENOMIC DNA]</scope>
</reference>
<dbReference type="RefSeq" id="WP_072719945.1">
    <property type="nucleotide sequence ID" value="NZ_LN889802.1"/>
</dbReference>
<accession>A0A1J1LM98</accession>
<evidence type="ECO:0000313" key="2">
    <source>
        <dbReference type="EMBL" id="CUR33334.1"/>
    </source>
</evidence>
<evidence type="ECO:0000313" key="3">
    <source>
        <dbReference type="Proteomes" id="UP000184315"/>
    </source>
</evidence>
<sequence>MTQTVNPNSTISAETNPTTSEAKPTLLINEILTEIQLTPQEQWHNLLQIMRTFRQATNPDPQPVPLTPEEQQRKEQIKKNQAVIELLRKWRDDDDEQEQKETWEILNQALEIEKTEI</sequence>
<name>A0A1J1LM98_9CYAN</name>
<proteinExistence type="predicted"/>
<dbReference type="Proteomes" id="UP000184315">
    <property type="component" value="Unassembled WGS sequence"/>
</dbReference>
<feature type="region of interest" description="Disordered" evidence="1">
    <location>
        <begin position="56"/>
        <end position="75"/>
    </location>
</feature>